<organism evidence="1 2">
    <name type="scientific">Pseudogulbenkiania subflava DSM 22618</name>
    <dbReference type="NCBI Taxonomy" id="1123014"/>
    <lineage>
        <taxon>Bacteria</taxon>
        <taxon>Pseudomonadati</taxon>
        <taxon>Pseudomonadota</taxon>
        <taxon>Betaproteobacteria</taxon>
        <taxon>Neisseriales</taxon>
        <taxon>Chromobacteriaceae</taxon>
        <taxon>Pseudogulbenkiania</taxon>
    </lineage>
</organism>
<dbReference type="Proteomes" id="UP000192920">
    <property type="component" value="Unassembled WGS sequence"/>
</dbReference>
<dbReference type="EMBL" id="FXAG01000018">
    <property type="protein sequence ID" value="SMF39937.1"/>
    <property type="molecule type" value="Genomic_DNA"/>
</dbReference>
<accession>A0A1Y6C7C6</accession>
<evidence type="ECO:0000313" key="2">
    <source>
        <dbReference type="Proteomes" id="UP000192920"/>
    </source>
</evidence>
<proteinExistence type="predicted"/>
<dbReference type="AlphaFoldDB" id="A0A1Y6C7C6"/>
<dbReference type="STRING" id="1123014.SAMN02745746_03006"/>
<gene>
    <name evidence="1" type="ORF">SAMN02745746_03006</name>
</gene>
<name>A0A1Y6C7C6_9NEIS</name>
<protein>
    <submittedName>
        <fullName evidence="1">Transcriptional regulator, AlpA family</fullName>
    </submittedName>
</protein>
<keyword evidence="2" id="KW-1185">Reference proteome</keyword>
<evidence type="ECO:0000313" key="1">
    <source>
        <dbReference type="EMBL" id="SMF39937.1"/>
    </source>
</evidence>
<reference evidence="2" key="1">
    <citation type="submission" date="2017-04" db="EMBL/GenBank/DDBJ databases">
        <authorList>
            <person name="Varghese N."/>
            <person name="Submissions S."/>
        </authorList>
    </citation>
    <scope>NUCLEOTIDE SEQUENCE [LARGE SCALE GENOMIC DNA]</scope>
    <source>
        <strain evidence="2">DSM 22618</strain>
    </source>
</reference>
<sequence>MNSSNALEHTAPLFHRINPTVKRLGVSRATLYRLVGAGELELVKVGPKASGITHQSLVKFCAARGIAL</sequence>